<organism evidence="1">
    <name type="scientific">Thiolapillus brandeum</name>
    <dbReference type="NCBI Taxonomy" id="1076588"/>
    <lineage>
        <taxon>Bacteria</taxon>
        <taxon>Pseudomonadati</taxon>
        <taxon>Pseudomonadota</taxon>
        <taxon>Gammaproteobacteria</taxon>
        <taxon>Chromatiales</taxon>
        <taxon>Sedimenticolaceae</taxon>
        <taxon>Thiolapillus</taxon>
    </lineage>
</organism>
<proteinExistence type="predicted"/>
<dbReference type="EMBL" id="DROM01000294">
    <property type="protein sequence ID" value="HHH13556.1"/>
    <property type="molecule type" value="Genomic_DNA"/>
</dbReference>
<reference evidence="1" key="1">
    <citation type="journal article" date="2020" name="mSystems">
        <title>Genome- and Community-Level Interaction Insights into Carbon Utilization and Element Cycling Functions of Hydrothermarchaeota in Hydrothermal Sediment.</title>
        <authorList>
            <person name="Zhou Z."/>
            <person name="Liu Y."/>
            <person name="Xu W."/>
            <person name="Pan J."/>
            <person name="Luo Z.H."/>
            <person name="Li M."/>
        </authorList>
    </citation>
    <scope>NUCLEOTIDE SEQUENCE [LARGE SCALE GENOMIC DNA]</scope>
    <source>
        <strain evidence="1">HyVt-535</strain>
    </source>
</reference>
<evidence type="ECO:0008006" key="2">
    <source>
        <dbReference type="Google" id="ProtNLM"/>
    </source>
</evidence>
<gene>
    <name evidence="1" type="ORF">ENJ98_04910</name>
</gene>
<accession>A0A7C5IZU2</accession>
<protein>
    <recommendedName>
        <fullName evidence="2">ImmA/IrrE family metallo-endopeptidase</fullName>
    </recommendedName>
</protein>
<evidence type="ECO:0000313" key="1">
    <source>
        <dbReference type="EMBL" id="HHH13556.1"/>
    </source>
</evidence>
<name>A0A7C5IZU2_9GAMM</name>
<comment type="caution">
    <text evidence="1">The sequence shown here is derived from an EMBL/GenBank/DDBJ whole genome shotgun (WGS) entry which is preliminary data.</text>
</comment>
<dbReference type="Proteomes" id="UP000886100">
    <property type="component" value="Unassembled WGS sequence"/>
</dbReference>
<dbReference type="AlphaFoldDB" id="A0A7C5IZU2"/>
<sequence length="162" mass="18048">MNMTLCKDPEAGALQAVVGRYGLEVERVPDGSPIPGSWFGDPEAGLIGNRLLVRGDTPLHSALHESCHYICMNGSRRRVLHTDAGGGYDEENGVCYLQILLADHFPGYGRERMFAEMDAWGYSFRLGSARAWFHEDAGDAREWLLDHGLIDTADNPTWNLRK</sequence>